<evidence type="ECO:0000256" key="1">
    <source>
        <dbReference type="ARBA" id="ARBA00005189"/>
    </source>
</evidence>
<evidence type="ECO:0000256" key="36">
    <source>
        <dbReference type="ARBA" id="ARBA00023442"/>
    </source>
</evidence>
<dbReference type="InterPro" id="IPR018201">
    <property type="entry name" value="Ketoacyl_synth_AS"/>
</dbReference>
<dbReference type="PANTHER" id="PTHR43775:SF7">
    <property type="entry name" value="FATTY ACID SYNTHASE"/>
    <property type="match status" value="1"/>
</dbReference>
<evidence type="ECO:0000256" key="63">
    <source>
        <dbReference type="ARBA" id="ARBA00049414"/>
    </source>
</evidence>
<evidence type="ECO:0000256" key="67">
    <source>
        <dbReference type="ARBA" id="ARBA00049533"/>
    </source>
</evidence>
<dbReference type="FunFam" id="3.40.50.1820:FF:000105">
    <property type="entry name" value="Fatty acid synthase"/>
    <property type="match status" value="1"/>
</dbReference>
<dbReference type="CDD" id="cd00833">
    <property type="entry name" value="PKS"/>
    <property type="match status" value="1"/>
</dbReference>
<evidence type="ECO:0000256" key="42">
    <source>
        <dbReference type="ARBA" id="ARBA00047451"/>
    </source>
</evidence>
<comment type="catalytic activity">
    <reaction evidence="31">
        <text>a (3R)-hydroxyacyl-[ACP] = a (2E)-enoyl-[ACP] + H2O</text>
        <dbReference type="Rhea" id="RHEA:13097"/>
        <dbReference type="Rhea" id="RHEA-COMP:9925"/>
        <dbReference type="Rhea" id="RHEA-COMP:9945"/>
        <dbReference type="ChEBI" id="CHEBI:15377"/>
        <dbReference type="ChEBI" id="CHEBI:78784"/>
        <dbReference type="ChEBI" id="CHEBI:78827"/>
        <dbReference type="EC" id="4.2.1.59"/>
    </reaction>
    <physiologicalReaction direction="left-to-right" evidence="31">
        <dbReference type="Rhea" id="RHEA:13098"/>
    </physiologicalReaction>
</comment>
<evidence type="ECO:0000256" key="68">
    <source>
        <dbReference type="PROSITE-ProRule" id="PRU01363"/>
    </source>
</evidence>
<dbReference type="EC" id="1.3.1.39" evidence="2"/>
<organism evidence="74 75">
    <name type="scientific">Scophthalmus maximus</name>
    <name type="common">Turbot</name>
    <name type="synonym">Psetta maxima</name>
    <dbReference type="NCBI Taxonomy" id="52904"/>
    <lineage>
        <taxon>Eukaryota</taxon>
        <taxon>Metazoa</taxon>
        <taxon>Chordata</taxon>
        <taxon>Craniata</taxon>
        <taxon>Vertebrata</taxon>
        <taxon>Euteleostomi</taxon>
        <taxon>Actinopterygii</taxon>
        <taxon>Neopterygii</taxon>
        <taxon>Teleostei</taxon>
        <taxon>Neoteleostei</taxon>
        <taxon>Acanthomorphata</taxon>
        <taxon>Carangaria</taxon>
        <taxon>Pleuronectiformes</taxon>
        <taxon>Pleuronectoidei</taxon>
        <taxon>Scophthalmidae</taxon>
        <taxon>Scophthalmus</taxon>
    </lineage>
</organism>
<keyword evidence="12" id="KW-0444">Lipid biosynthesis</keyword>
<dbReference type="GO" id="GO:0006633">
    <property type="term" value="P:fatty acid biosynthetic process"/>
    <property type="evidence" value="ECO:0007669"/>
    <property type="project" value="UniProtKB-KW"/>
</dbReference>
<evidence type="ECO:0000256" key="69">
    <source>
        <dbReference type="SAM" id="Coils"/>
    </source>
</evidence>
<dbReference type="Pfam" id="PF16197">
    <property type="entry name" value="KAsynt_C_assoc"/>
    <property type="match status" value="1"/>
</dbReference>
<dbReference type="SUPFAM" id="SSF53901">
    <property type="entry name" value="Thiolase-like"/>
    <property type="match status" value="1"/>
</dbReference>
<dbReference type="InterPro" id="IPR042104">
    <property type="entry name" value="PKS_dehydratase_sf"/>
</dbReference>
<dbReference type="InterPro" id="IPR049900">
    <property type="entry name" value="PKS_mFAS_DH"/>
</dbReference>
<dbReference type="InterPro" id="IPR014030">
    <property type="entry name" value="Ketoacyl_synth_N"/>
</dbReference>
<dbReference type="CDD" id="cd05195">
    <property type="entry name" value="enoyl_red"/>
    <property type="match status" value="1"/>
</dbReference>
<evidence type="ECO:0000256" key="51">
    <source>
        <dbReference type="ARBA" id="ARBA00048289"/>
    </source>
</evidence>
<evidence type="ECO:0000256" key="20">
    <source>
        <dbReference type="ARBA" id="ARBA00022990"/>
    </source>
</evidence>
<comment type="catalytic activity">
    <reaction evidence="44">
        <text>dodecanoyl-[ACP] + malonyl-[ACP] + H(+) = 3-oxotetradecanoyl-[ACP] + holo-[ACP] + CO2</text>
        <dbReference type="Rhea" id="RHEA:41884"/>
        <dbReference type="Rhea" id="RHEA-COMP:9623"/>
        <dbReference type="Rhea" id="RHEA-COMP:9644"/>
        <dbReference type="Rhea" id="RHEA-COMP:9645"/>
        <dbReference type="Rhea" id="RHEA-COMP:9685"/>
        <dbReference type="ChEBI" id="CHEBI:15378"/>
        <dbReference type="ChEBI" id="CHEBI:16526"/>
        <dbReference type="ChEBI" id="CHEBI:64479"/>
        <dbReference type="ChEBI" id="CHEBI:65264"/>
        <dbReference type="ChEBI" id="CHEBI:78449"/>
        <dbReference type="ChEBI" id="CHEBI:78473"/>
    </reaction>
    <physiologicalReaction direction="left-to-right" evidence="44">
        <dbReference type="Rhea" id="RHEA:41885"/>
    </physiologicalReaction>
</comment>
<dbReference type="SMART" id="SM00827">
    <property type="entry name" value="PKS_AT"/>
    <property type="match status" value="1"/>
</dbReference>
<comment type="catalytic activity">
    <reaction evidence="48">
        <text>acetyl-[ACP] + malonyl-[ACP] + H(+) = 3-oxobutanoyl-[ACP] + holo-[ACP] + CO2</text>
        <dbReference type="Rhea" id="RHEA:41800"/>
        <dbReference type="Rhea" id="RHEA-COMP:9621"/>
        <dbReference type="Rhea" id="RHEA-COMP:9623"/>
        <dbReference type="Rhea" id="RHEA-COMP:9625"/>
        <dbReference type="Rhea" id="RHEA-COMP:9685"/>
        <dbReference type="ChEBI" id="CHEBI:15378"/>
        <dbReference type="ChEBI" id="CHEBI:16526"/>
        <dbReference type="ChEBI" id="CHEBI:64479"/>
        <dbReference type="ChEBI" id="CHEBI:78446"/>
        <dbReference type="ChEBI" id="CHEBI:78449"/>
        <dbReference type="ChEBI" id="CHEBI:78450"/>
    </reaction>
    <physiologicalReaction direction="left-to-right" evidence="48">
        <dbReference type="Rhea" id="RHEA:41801"/>
    </physiologicalReaction>
</comment>
<keyword evidence="21" id="KW-0560">Oxidoreductase</keyword>
<comment type="catalytic activity">
    <reaction evidence="49">
        <text>hexadecanoyl-[ACP] + malonyl-[ACP] + H(+) = 3-oxooctadecanoyl-[ACP] + holo-[ACP] + CO2</text>
        <dbReference type="Rhea" id="RHEA:41916"/>
        <dbReference type="Rhea" id="RHEA-COMP:9623"/>
        <dbReference type="Rhea" id="RHEA-COMP:9652"/>
        <dbReference type="Rhea" id="RHEA-COMP:9653"/>
        <dbReference type="Rhea" id="RHEA-COMP:9685"/>
        <dbReference type="ChEBI" id="CHEBI:15378"/>
        <dbReference type="ChEBI" id="CHEBI:16526"/>
        <dbReference type="ChEBI" id="CHEBI:64479"/>
        <dbReference type="ChEBI" id="CHEBI:78449"/>
        <dbReference type="ChEBI" id="CHEBI:78483"/>
        <dbReference type="ChEBI" id="CHEBI:78487"/>
    </reaction>
    <physiologicalReaction direction="left-to-right" evidence="49">
        <dbReference type="Rhea" id="RHEA:41917"/>
    </physiologicalReaction>
</comment>
<evidence type="ECO:0000256" key="58">
    <source>
        <dbReference type="ARBA" id="ARBA00048935"/>
    </source>
</evidence>
<dbReference type="InterPro" id="IPR014031">
    <property type="entry name" value="Ketoacyl_synth_C"/>
</dbReference>
<comment type="catalytic activity">
    <reaction evidence="64">
        <text>3-oxooctanoyl-[ACP] + NADPH + H(+) = (3R)-hydroxyoctanoyl-[ACP] + NADP(+)</text>
        <dbReference type="Rhea" id="RHEA:41840"/>
        <dbReference type="Rhea" id="RHEA-COMP:9633"/>
        <dbReference type="Rhea" id="RHEA-COMP:9634"/>
        <dbReference type="ChEBI" id="CHEBI:15378"/>
        <dbReference type="ChEBI" id="CHEBI:57783"/>
        <dbReference type="ChEBI" id="CHEBI:58349"/>
        <dbReference type="ChEBI" id="CHEBI:78460"/>
        <dbReference type="ChEBI" id="CHEBI:78461"/>
    </reaction>
    <physiologicalReaction direction="left-to-right" evidence="64">
        <dbReference type="Rhea" id="RHEA:41841"/>
    </physiologicalReaction>
</comment>
<evidence type="ECO:0000256" key="65">
    <source>
        <dbReference type="ARBA" id="ARBA00049449"/>
    </source>
</evidence>
<dbReference type="EC" id="4.2.1.59" evidence="6"/>
<comment type="catalytic activity">
    <reaction evidence="35">
        <text>(3R)-hydroxybutanoyl-[ACP] = (2E)-butenoyl-[ACP] + H2O</text>
        <dbReference type="Rhea" id="RHEA:41808"/>
        <dbReference type="Rhea" id="RHEA-COMP:9626"/>
        <dbReference type="Rhea" id="RHEA-COMP:9627"/>
        <dbReference type="ChEBI" id="CHEBI:15377"/>
        <dbReference type="ChEBI" id="CHEBI:78451"/>
        <dbReference type="ChEBI" id="CHEBI:78453"/>
    </reaction>
    <physiologicalReaction direction="left-to-right" evidence="35">
        <dbReference type="Rhea" id="RHEA:41809"/>
    </physiologicalReaction>
</comment>
<dbReference type="GO" id="GO:0005737">
    <property type="term" value="C:cytoplasm"/>
    <property type="evidence" value="ECO:0007669"/>
    <property type="project" value="TreeGrafter"/>
</dbReference>
<dbReference type="GO" id="GO:0004314">
    <property type="term" value="F:[acyl-carrier-protein] S-malonyltransferase activity"/>
    <property type="evidence" value="ECO:0007669"/>
    <property type="project" value="UniProtKB-EC"/>
</dbReference>
<comment type="catalytic activity">
    <reaction evidence="38">
        <text>3-oxooctadecanoyl-[ACP] + NADPH + H(+) = (3R)-hydroxyoctadecanoyl-[ACP] + NADP(+)</text>
        <dbReference type="Rhea" id="RHEA:41920"/>
        <dbReference type="Rhea" id="RHEA-COMP:9653"/>
        <dbReference type="Rhea" id="RHEA-COMP:9654"/>
        <dbReference type="ChEBI" id="CHEBI:15378"/>
        <dbReference type="ChEBI" id="CHEBI:57783"/>
        <dbReference type="ChEBI" id="CHEBI:58349"/>
        <dbReference type="ChEBI" id="CHEBI:78487"/>
        <dbReference type="ChEBI" id="CHEBI:78488"/>
    </reaction>
    <physiologicalReaction direction="left-to-right" evidence="38">
        <dbReference type="Rhea" id="RHEA:41921"/>
    </physiologicalReaction>
</comment>
<keyword evidence="25" id="KW-0456">Lyase</keyword>
<evidence type="ECO:0000256" key="54">
    <source>
        <dbReference type="ARBA" id="ARBA00048571"/>
    </source>
</evidence>
<dbReference type="InterPro" id="IPR050091">
    <property type="entry name" value="PKS_NRPS_Biosynth_Enz"/>
</dbReference>
<dbReference type="EMBL" id="VEVO01000020">
    <property type="protein sequence ID" value="KAF0024973.1"/>
    <property type="molecule type" value="Genomic_DNA"/>
</dbReference>
<evidence type="ECO:0000256" key="40">
    <source>
        <dbReference type="ARBA" id="ARBA00047400"/>
    </source>
</evidence>
<dbReference type="Gene3D" id="3.40.47.10">
    <property type="match status" value="1"/>
</dbReference>
<evidence type="ECO:0000256" key="62">
    <source>
        <dbReference type="ARBA" id="ARBA00049263"/>
    </source>
</evidence>
<dbReference type="Gene3D" id="3.40.50.1820">
    <property type="entry name" value="alpha/beta hydrolase"/>
    <property type="match status" value="2"/>
</dbReference>
<dbReference type="InterPro" id="IPR020807">
    <property type="entry name" value="PKS_DH"/>
</dbReference>
<evidence type="ECO:0000256" key="30">
    <source>
        <dbReference type="ARBA" id="ARBA00023388"/>
    </source>
</evidence>
<dbReference type="Pfam" id="PF13602">
    <property type="entry name" value="ADH_zinc_N_2"/>
    <property type="match status" value="1"/>
</dbReference>
<dbReference type="InterPro" id="IPR011032">
    <property type="entry name" value="GroES-like_sf"/>
</dbReference>
<proteinExistence type="predicted"/>
<feature type="compositionally biased region" description="Basic and acidic residues" evidence="70">
    <location>
        <begin position="764"/>
        <end position="780"/>
    </location>
</feature>
<comment type="caution">
    <text evidence="68">Lacks conserved residue(s) required for the propagation of feature annotation.</text>
</comment>
<dbReference type="SMART" id="SM00829">
    <property type="entry name" value="PKS_ER"/>
    <property type="match status" value="1"/>
</dbReference>
<evidence type="ECO:0000256" key="27">
    <source>
        <dbReference type="ARBA" id="ARBA00023332"/>
    </source>
</evidence>
<comment type="catalytic activity">
    <reaction evidence="63">
        <text>3-oxohexadecanoyl-[ACP] + NADPH + H(+) = (3R)-hydroxyhexadecanoyl-[ACP] + NADP(+)</text>
        <dbReference type="Rhea" id="RHEA:41904"/>
        <dbReference type="Rhea" id="RHEA-COMP:9649"/>
        <dbReference type="Rhea" id="RHEA-COMP:9650"/>
        <dbReference type="ChEBI" id="CHEBI:15378"/>
        <dbReference type="ChEBI" id="CHEBI:57783"/>
        <dbReference type="ChEBI" id="CHEBI:58349"/>
        <dbReference type="ChEBI" id="CHEBI:78478"/>
        <dbReference type="ChEBI" id="CHEBI:78480"/>
    </reaction>
    <physiologicalReaction direction="left-to-right" evidence="63">
        <dbReference type="Rhea" id="RHEA:41905"/>
    </physiologicalReaction>
</comment>
<evidence type="ECO:0000256" key="14">
    <source>
        <dbReference type="ARBA" id="ARBA00022679"/>
    </source>
</evidence>
<comment type="catalytic activity">
    <reaction evidence="42">
        <text>tetradecanoyl-[ACP] + malonyl-[ACP] + H(+) = 3-oxohexadecanoyl-[ACP] + holo-[ACP] + CO2</text>
        <dbReference type="Rhea" id="RHEA:41900"/>
        <dbReference type="Rhea" id="RHEA-COMP:9623"/>
        <dbReference type="Rhea" id="RHEA-COMP:9648"/>
        <dbReference type="Rhea" id="RHEA-COMP:9649"/>
        <dbReference type="Rhea" id="RHEA-COMP:9685"/>
        <dbReference type="ChEBI" id="CHEBI:15378"/>
        <dbReference type="ChEBI" id="CHEBI:16526"/>
        <dbReference type="ChEBI" id="CHEBI:64479"/>
        <dbReference type="ChEBI" id="CHEBI:78449"/>
        <dbReference type="ChEBI" id="CHEBI:78477"/>
        <dbReference type="ChEBI" id="CHEBI:78478"/>
    </reaction>
    <physiologicalReaction direction="left-to-right" evidence="42">
        <dbReference type="Rhea" id="RHEA:41901"/>
    </physiologicalReaction>
</comment>
<evidence type="ECO:0000259" key="71">
    <source>
        <dbReference type="PROSITE" id="PS50075"/>
    </source>
</evidence>
<feature type="domain" description="Ketosynthase family 3 (KS3)" evidence="72">
    <location>
        <begin position="882"/>
        <end position="1308"/>
    </location>
</feature>
<feature type="compositionally biased region" description="Polar residues" evidence="70">
    <location>
        <begin position="781"/>
        <end position="808"/>
    </location>
</feature>
<evidence type="ECO:0000259" key="73">
    <source>
        <dbReference type="PROSITE" id="PS52019"/>
    </source>
</evidence>
<feature type="region of interest" description="C-terminal hotdog fold" evidence="68">
    <location>
        <begin position="1856"/>
        <end position="2043"/>
    </location>
</feature>
<evidence type="ECO:0000256" key="10">
    <source>
        <dbReference type="ARBA" id="ARBA00018769"/>
    </source>
</evidence>
<comment type="catalytic activity">
    <reaction evidence="47">
        <text>3-oxobutanoyl-[ACP] + NADPH + H(+) = (3R)-hydroxybutanoyl-[ACP] + NADP(+)</text>
        <dbReference type="Rhea" id="RHEA:41804"/>
        <dbReference type="Rhea" id="RHEA-COMP:9625"/>
        <dbReference type="Rhea" id="RHEA-COMP:9626"/>
        <dbReference type="ChEBI" id="CHEBI:15378"/>
        <dbReference type="ChEBI" id="CHEBI:57783"/>
        <dbReference type="ChEBI" id="CHEBI:58349"/>
        <dbReference type="ChEBI" id="CHEBI:78450"/>
        <dbReference type="ChEBI" id="CHEBI:78451"/>
    </reaction>
    <physiologicalReaction direction="left-to-right" evidence="47">
        <dbReference type="Rhea" id="RHEA:41805"/>
    </physiologicalReaction>
</comment>
<gene>
    <name evidence="74" type="ORF">F2P81_021854</name>
</gene>
<evidence type="ECO:0000256" key="45">
    <source>
        <dbReference type="ARBA" id="ARBA00047810"/>
    </source>
</evidence>
<evidence type="ECO:0000256" key="57">
    <source>
        <dbReference type="ARBA" id="ARBA00048704"/>
    </source>
</evidence>
<keyword evidence="19" id="KW-0663">Pyridoxal phosphate</keyword>
<evidence type="ECO:0000256" key="23">
    <source>
        <dbReference type="ARBA" id="ARBA00023098"/>
    </source>
</evidence>
<keyword evidence="23" id="KW-0443">Lipid metabolism</keyword>
<evidence type="ECO:0000256" key="32">
    <source>
        <dbReference type="ARBA" id="ARBA00023398"/>
    </source>
</evidence>
<dbReference type="Gene3D" id="3.40.50.150">
    <property type="entry name" value="Vaccinia Virus protein VP39"/>
    <property type="match status" value="1"/>
</dbReference>
<evidence type="ECO:0000256" key="50">
    <source>
        <dbReference type="ARBA" id="ARBA00048281"/>
    </source>
</evidence>
<evidence type="ECO:0000256" key="24">
    <source>
        <dbReference type="ARBA" id="ARBA00023160"/>
    </source>
</evidence>
<evidence type="ECO:0000256" key="61">
    <source>
        <dbReference type="ARBA" id="ARBA00049171"/>
    </source>
</evidence>
<comment type="catalytic activity">
    <reaction evidence="40">
        <text>a (3R)-hydroxyacyl-[ACP] + NADP(+) = a 3-oxoacyl-[ACP] + NADPH + H(+)</text>
        <dbReference type="Rhea" id="RHEA:17397"/>
        <dbReference type="Rhea" id="RHEA-COMP:9916"/>
        <dbReference type="Rhea" id="RHEA-COMP:9945"/>
        <dbReference type="ChEBI" id="CHEBI:15378"/>
        <dbReference type="ChEBI" id="CHEBI:57783"/>
        <dbReference type="ChEBI" id="CHEBI:58349"/>
        <dbReference type="ChEBI" id="CHEBI:78776"/>
        <dbReference type="ChEBI" id="CHEBI:78827"/>
        <dbReference type="EC" id="1.1.1.100"/>
    </reaction>
    <physiologicalReaction direction="right-to-left" evidence="40">
        <dbReference type="Rhea" id="RHEA:17399"/>
    </physiologicalReaction>
</comment>
<dbReference type="InterPro" id="IPR001227">
    <property type="entry name" value="Ac_transferase_dom_sf"/>
</dbReference>
<dbReference type="InterPro" id="IPR049552">
    <property type="entry name" value="PKS_DH_N"/>
</dbReference>
<comment type="function">
    <text evidence="36">Fatty acid synthetase is a multifunctional enzyme that catalyzes the de novo biosynthesis of long-chain saturated fatty acids starting from acetyl-CoA and malonyl-CoA in the presence of NADPH. This multifunctional protein contains 7 catalytic activities and a site for the binding of the prosthetic group 4'-phosphopantetheine of the acyl carrier protein ([ACP]) domain.</text>
</comment>
<feature type="coiled-coil region" evidence="69">
    <location>
        <begin position="287"/>
        <end position="396"/>
    </location>
</feature>
<evidence type="ECO:0000256" key="59">
    <source>
        <dbReference type="ARBA" id="ARBA00049019"/>
    </source>
</evidence>
<dbReference type="InterPro" id="IPR036291">
    <property type="entry name" value="NAD(P)-bd_dom_sf"/>
</dbReference>
<evidence type="ECO:0000256" key="2">
    <source>
        <dbReference type="ARBA" id="ARBA00012004"/>
    </source>
</evidence>
<sequence length="3288" mass="364537">MESSLTESAPQMAPHREHYQQLKEDFQFNLAILDERDRELNKYDVITARALTLENERYENVVEALKKCEAQLETQHQAHTEQLQKAEKRIDRIQENVDVLTARVRCLQKDKQEAMEQKKETIVRLQQEVETTRTGWDKYITQVSREMVVKDSEMISLQDGESKLRAELERSREEIERYKQQLCAGLERERNLEQREVQVELEWQRHCEDMKAKLYLANEKLIQELSQARDQELTVAFEAELRQQEHEFNLKMDEMCAAVLSHNLKVKLLSRETEEHCHAQLQATNTLKASEEFCQQIQTQIKELEDEVKRMQSRLKKTEGYNINKYENVVEALKKCEAQLETQHQAHTEQLQKAEKRIDRIQENVDVLTARVRCLQKDQQEAMEQKKETIVRLQQEVETTRTGWDKYITQVSREMVVKDSEMISLQDGESKLRAELERSREEIERYKQQLCAGLERERNLEQREVQVELEWQRHCEDMKAKLYLANEKLIQELSQARDQAKAGLKEKEQELKDITILLHSVTTERDQATMGLTPKVDSLPSVEIQRMQEQNTILRDVVTQMRKNMEHLSHPLVHSQVQPQVSSPRPVPHPGSTAIPSKVSPTGGQQEDRVAHTECALAKIMEKIALAQQLQEENLHLRRQQAPDLFENVLGAKGNPPLLRTRLKQAASCIARLSREKQQLIEMGNRIRAQITTAGLQEPVEAERDSSTEKQADQLGRFSALEQLQYQLTTQELQFALRQRVCTDVEQLLPETNTQGPATAYPRSQDHKTTDRSESSRNKENTAPLSQSQSSSDMGPQPHSGLSRSQCSTEESLHSLKELWEILDREISPSIFSEVLDREGLIAATGKHRDDTCDTSVDASPSGRDYRDSERRPVREAQQFRMEEIVIAGISGRLPESNNLEEFWENLINGVDMVTEDNRRWTPGLYGLPKRNGKLKDISHFDAAFFGVHPKQANTMDPQLRLLLEIAYEAILDGGLNPAALRGSKTGVYIGVSGSEAGEAFSRDPEELLGYSMTGCQRAMLANRLSYFFDFSGPSTAIDTACSSSLLALENAFHAIRQGQCDAALVGGVNLLLKPNTSVQFMKLGMLSPEGTCKSFDSSGNGYCRSEAAVVVLLTKRSFAKRVYATVVNAGNNTDGYKEQGVTFPSGEMQHRLVHSLYQEANIAPEQVEYVEAHGTGTKVGDPQEVNGIVNVFCQSKREPLLLGSTKSNMGHPEPASGLAALAKVRRRFISIDIVFSCSERRHWKVLLSLERGVWAPNLHFNSPNPDIPALTDGRVQVVDRPIPIRGGIVGINSFGFGGSNVHIILRPAEKLADAAAPPRTVPRVLNACGRTETAVRTMLQKGKEHTADDSFLSLLNEISGGPTTSMPYRGYTLIGSESDVLEVQQVQASARPLWYICAGMGTQWAGMGRSLMQLQDFRESILRSDAALKDTGLVVSRLLMEANDATFEDTVHSFVGLTSIQVALIDLLTKLGLQPDGIVGHSAGELACGYADGCLSHSEAVLAAYWRGRCVKEANLPLGGMAAVGKRKSLNPISPICEAIRKFVSELKDQGVFAREVHTAGVAFHSYFMASIAPNLLAALKKVIKEPRQRTSRWVSTSIPQSAWDSPLALYSSAEYYVNNLVSPVLFMEGIRMVPDDAVVVEIAPNAVLQTILKRSLKPTCSVLPLMKIGIPNNLDINVDVNTLCPAVKYPVPVGTPLISPLVNWDHAQTWDVPKPDHFSSGSGGSKSSTIYNIDINPESADYYLIGHCIDGRVLYPATGYLFLAWRTFVRSLGAVMESTPVTFEDITIHRATILPKTGSIQLEVHLMPATNRFEVSENGNLAVSGKVSILEDAPLDSFHSQMSRQASDDYSDPKVKLTTHDIYKELRLRGYDYGKTFQGIFESNNAVLDVHVDRCLDNIVAGGVQICGLHATVAPRRQHQQIPPTLEEFVFVPYVETECLTANGKLAEQLRLCKGLIHRLQQKLAPHGVKLSIPGLQGESVSSLPSPEPSQPSLVRLLALLCGLELNGNLQSELEQMVEKERACLLQDGLLQGLLDNPALRHCLDITMENSMPGKIKVLEALSNDGQLFSRVVPFLNIQPMLRVDYTATATNLDLLTPHQAALEELAVTSAQWDPLTGPAPAGVAGGADLVVCNHAWGPLGIDPGLLVANLSSGAKPGGFILIHTLLKGETLGETVAFLSSTAQSGYQQGLLTQAEWEKVFSEVSLSLVTVRKSFYGSALFLCRCRSPTKQPVFLSVDSTDYKWVETLKATMSASSDSPVWLTASQTNSGIVGMVNCLRQEPGGNRIRCAFVSNLNKSSVAPNLQSDHKSMQSVLDGDLVMNVFRDGHWGIFRHQLITRDQNEEMTEQAYVNVMTRGDLSTLRWIASPLCPFVPNNSNMQQCCVYYSSLNFRDIMLATGKLPPDAIPGDVAMQQCMLGMEFSGRDPIGRRVMGLLPAKGLATSVNADRRFLWDVPSTWTLEQAASVPVVYATAYYSLVVRGRLRQGETVLIHSGSGGVGQAAIAIALSKKCKVFTTVGVNIVLNSLAEEKLQASIRCLARHGRFLEIGKFDLSSNTPLGMALFLKNVAFHGILLDALFEEGNQEWEEVSQLLKEGIVGGVVQPLKTTVFERDQVEEAFRYMAQGKHIGKVVLQVRSEERGPEVQPASPLSLPAIARTFCVPSHSYIITGGLGGFGLELAQWLMERGARKLVLTSRSGIRNGYQAKRVREWQSQDVEVLVSTSDVSALEGAEQLIAEAAALGPVGGVFHLAMVLKDGMLENLTPQLFLDVNKPKYDGTINLDKVTRKSCPDLRYFVAFSSVSCGRGNAGQSNYGYANSAMERVCEKRHYDGLPGLAVQWGAIGDVGVVLETMGSNDTVIGGTLPQRITSCMEVLDRFLCQRQPVMSSFVLAERMVVKSEGGSQRDLVDAVAHILGVRDVNSLNGNASLADLGLDSLMGVEVRQTLERDYDIVMTMREIRQLTINKLRELANSKPGGRNESHHATAKRDGIRSLLESDLTQLLVNPNGPTVTPLNKVQSQERPLFLVHPIEGSISAFKTLASKLSVPCYGLQCTKAAPLDSIQSLAAYYVTCVRQVQPEGPYRLAGYSFGACVAFEMCSQLQTLKQSAEYLFLLDGSHSYVAAYTQSYRAKLTPGKESEAETEALCAFIQQFTEIEYNKLLETLLPLSDLEARVNVAVDLIISGHKNINRDSLHFAASTFYYKLKAADAYVPTTKYHGDVMLLRAKTSSEYEQNLGVDYKLSEVCNGKVSVHSIEGDHRTFLEGEGVESISSIIHSSLAEPRVMAREG</sequence>
<evidence type="ECO:0000256" key="70">
    <source>
        <dbReference type="SAM" id="MobiDB-lite"/>
    </source>
</evidence>
<evidence type="ECO:0000256" key="29">
    <source>
        <dbReference type="ARBA" id="ARBA00023373"/>
    </source>
</evidence>
<keyword evidence="18" id="KW-0521">NADP</keyword>
<dbReference type="PROSITE" id="PS00012">
    <property type="entry name" value="PHOSPHOPANTETHEINE"/>
    <property type="match status" value="1"/>
</dbReference>
<feature type="compositionally biased region" description="Basic and acidic residues" evidence="70">
    <location>
        <begin position="864"/>
        <end position="874"/>
    </location>
</feature>
<evidence type="ECO:0000259" key="72">
    <source>
        <dbReference type="PROSITE" id="PS52004"/>
    </source>
</evidence>
<evidence type="ECO:0000256" key="4">
    <source>
        <dbReference type="ARBA" id="ARBA00012873"/>
    </source>
</evidence>
<keyword evidence="26" id="KW-0511">Multifunctional enzyme</keyword>
<comment type="catalytic activity">
    <reaction evidence="30">
        <text>(3R)-hydroxydecanoyl-[ACP] = (2E)-decenoyl-[ACP] + H2O</text>
        <dbReference type="Rhea" id="RHEA:41860"/>
        <dbReference type="Rhea" id="RHEA-COMP:9638"/>
        <dbReference type="Rhea" id="RHEA-COMP:9639"/>
        <dbReference type="ChEBI" id="CHEBI:15377"/>
        <dbReference type="ChEBI" id="CHEBI:78466"/>
        <dbReference type="ChEBI" id="CHEBI:78467"/>
    </reaction>
    <physiologicalReaction direction="left-to-right" evidence="30">
        <dbReference type="Rhea" id="RHEA:41861"/>
    </physiologicalReaction>
</comment>
<accession>A0A6A4RSI0</accession>
<dbReference type="Gene3D" id="3.40.366.10">
    <property type="entry name" value="Malonyl-Coenzyme A Acyl Carrier Protein, domain 2"/>
    <property type="match status" value="1"/>
</dbReference>
<feature type="domain" description="PKS/mFAS DH" evidence="73">
    <location>
        <begin position="1717"/>
        <end position="2043"/>
    </location>
</feature>
<dbReference type="GO" id="GO:0004316">
    <property type="term" value="F:3-oxoacyl-[acyl-carrier-protein] reductase (NADPH) activity"/>
    <property type="evidence" value="ECO:0007669"/>
    <property type="project" value="UniProtKB-EC"/>
</dbReference>
<comment type="pathway">
    <text evidence="1">Lipid metabolism.</text>
</comment>
<dbReference type="SMART" id="SM00822">
    <property type="entry name" value="PKS_KR"/>
    <property type="match status" value="1"/>
</dbReference>
<keyword evidence="69" id="KW-0175">Coiled coil</keyword>
<evidence type="ECO:0000256" key="33">
    <source>
        <dbReference type="ARBA" id="ARBA00023399"/>
    </source>
</evidence>
<comment type="catalytic activity">
    <reaction evidence="55">
        <text>a 2,3-saturated acyl-[ACP] + NADP(+) = a (2E)-enoyl-[ACP] + NADPH + H(+)</text>
        <dbReference type="Rhea" id="RHEA:22564"/>
        <dbReference type="Rhea" id="RHEA-COMP:9925"/>
        <dbReference type="Rhea" id="RHEA-COMP:9926"/>
        <dbReference type="ChEBI" id="CHEBI:15378"/>
        <dbReference type="ChEBI" id="CHEBI:57783"/>
        <dbReference type="ChEBI" id="CHEBI:58349"/>
        <dbReference type="ChEBI" id="CHEBI:78784"/>
        <dbReference type="ChEBI" id="CHEBI:78785"/>
        <dbReference type="EC" id="1.3.1.39"/>
    </reaction>
    <physiologicalReaction direction="right-to-left" evidence="55">
        <dbReference type="Rhea" id="RHEA:22566"/>
    </physiologicalReaction>
</comment>
<dbReference type="InterPro" id="IPR057326">
    <property type="entry name" value="KR_dom"/>
</dbReference>
<feature type="region of interest" description="Disordered" evidence="70">
    <location>
        <begin position="750"/>
        <end position="808"/>
    </location>
</feature>
<evidence type="ECO:0000256" key="43">
    <source>
        <dbReference type="ARBA" id="ARBA00047500"/>
    </source>
</evidence>
<dbReference type="InterPro" id="IPR009081">
    <property type="entry name" value="PP-bd_ACP"/>
</dbReference>
<dbReference type="InterPro" id="IPR036736">
    <property type="entry name" value="ACP-like_sf"/>
</dbReference>
<evidence type="ECO:0000256" key="64">
    <source>
        <dbReference type="ARBA" id="ARBA00049422"/>
    </source>
</evidence>
<dbReference type="InterPro" id="IPR032821">
    <property type="entry name" value="PKS_assoc"/>
</dbReference>
<dbReference type="EC" id="2.3.1.38" evidence="8"/>
<dbReference type="Pfam" id="PF21089">
    <property type="entry name" value="PKS_DH_N"/>
    <property type="match status" value="1"/>
</dbReference>
<comment type="catalytic activity">
    <reaction evidence="43">
        <text>(2E)-butenoyl-[ACP] + NADPH + H(+) = butanoyl-[ACP] + NADP(+)</text>
        <dbReference type="Rhea" id="RHEA:41812"/>
        <dbReference type="Rhea" id="RHEA-COMP:9627"/>
        <dbReference type="Rhea" id="RHEA-COMP:9628"/>
        <dbReference type="ChEBI" id="CHEBI:15378"/>
        <dbReference type="ChEBI" id="CHEBI:57783"/>
        <dbReference type="ChEBI" id="CHEBI:58349"/>
        <dbReference type="ChEBI" id="CHEBI:78453"/>
        <dbReference type="ChEBI" id="CHEBI:78454"/>
    </reaction>
    <physiologicalReaction direction="left-to-right" evidence="43">
        <dbReference type="Rhea" id="RHEA:41813"/>
    </physiologicalReaction>
</comment>
<evidence type="ECO:0000256" key="6">
    <source>
        <dbReference type="ARBA" id="ARBA00013167"/>
    </source>
</evidence>
<dbReference type="InterPro" id="IPR016035">
    <property type="entry name" value="Acyl_Trfase/lysoPLipase"/>
</dbReference>
<dbReference type="EC" id="2.3.1.39" evidence="9"/>
<keyword evidence="11" id="KW-0596">Phosphopantetheine</keyword>
<evidence type="ECO:0000256" key="13">
    <source>
        <dbReference type="ARBA" id="ARBA00022553"/>
    </source>
</evidence>
<dbReference type="InterPro" id="IPR014043">
    <property type="entry name" value="Acyl_transferase_dom"/>
</dbReference>
<dbReference type="PROSITE" id="PS52019">
    <property type="entry name" value="PKS_MFAS_DH"/>
    <property type="match status" value="1"/>
</dbReference>
<evidence type="ECO:0000256" key="17">
    <source>
        <dbReference type="ARBA" id="ARBA00022832"/>
    </source>
</evidence>
<dbReference type="InterPro" id="IPR020843">
    <property type="entry name" value="ER"/>
</dbReference>
<dbReference type="Gene3D" id="3.90.180.10">
    <property type="entry name" value="Medium-chain alcohol dehydrogenases, catalytic domain"/>
    <property type="match status" value="2"/>
</dbReference>
<dbReference type="EC" id="1.1.1.100" evidence="5"/>
<evidence type="ECO:0000256" key="12">
    <source>
        <dbReference type="ARBA" id="ARBA00022516"/>
    </source>
</evidence>
<dbReference type="GO" id="GO:0004315">
    <property type="term" value="F:3-oxoacyl-[acyl-carrier-protein] synthase activity"/>
    <property type="evidence" value="ECO:0007669"/>
    <property type="project" value="UniProtKB-EC"/>
</dbReference>
<dbReference type="GO" id="GO:0016297">
    <property type="term" value="F:fatty acyl-[ACP] hydrolase activity"/>
    <property type="evidence" value="ECO:0007669"/>
    <property type="project" value="UniProtKB-EC"/>
</dbReference>
<dbReference type="Pfam" id="PF00550">
    <property type="entry name" value="PP-binding"/>
    <property type="match status" value="1"/>
</dbReference>
<dbReference type="InterPro" id="IPR006162">
    <property type="entry name" value="Ppantetheine_attach_site"/>
</dbReference>
<evidence type="ECO:0000256" key="38">
    <source>
        <dbReference type="ARBA" id="ARBA00047300"/>
    </source>
</evidence>
<dbReference type="FunFam" id="3.40.50.1820:FF:000059">
    <property type="entry name" value="Fatty acid synthase"/>
    <property type="match status" value="1"/>
</dbReference>
<evidence type="ECO:0000256" key="19">
    <source>
        <dbReference type="ARBA" id="ARBA00022898"/>
    </source>
</evidence>
<evidence type="ECO:0000256" key="35">
    <source>
        <dbReference type="ARBA" id="ARBA00023402"/>
    </source>
</evidence>
<dbReference type="InterPro" id="IPR049391">
    <property type="entry name" value="FAS_pseudo-KR"/>
</dbReference>
<dbReference type="SMART" id="SM00826">
    <property type="entry name" value="PKS_DH"/>
    <property type="match status" value="1"/>
</dbReference>
<dbReference type="Pfam" id="PF00975">
    <property type="entry name" value="Thioesterase"/>
    <property type="match status" value="1"/>
</dbReference>
<evidence type="ECO:0000256" key="22">
    <source>
        <dbReference type="ARBA" id="ARBA00023027"/>
    </source>
</evidence>
<evidence type="ECO:0000256" key="5">
    <source>
        <dbReference type="ARBA" id="ARBA00012948"/>
    </source>
</evidence>
<dbReference type="SMART" id="SM00825">
    <property type="entry name" value="PKS_KS"/>
    <property type="match status" value="1"/>
</dbReference>
<comment type="catalytic activity">
    <reaction evidence="46">
        <text>(2E)-hexenoyl-[ACP] + NADPH + H(+) = hexanoyl-[ACP] + NADP(+)</text>
        <dbReference type="Rhea" id="RHEA:41832"/>
        <dbReference type="Rhea" id="RHEA-COMP:9631"/>
        <dbReference type="Rhea" id="RHEA-COMP:9632"/>
        <dbReference type="ChEBI" id="CHEBI:15378"/>
        <dbReference type="ChEBI" id="CHEBI:57783"/>
        <dbReference type="ChEBI" id="CHEBI:58349"/>
        <dbReference type="ChEBI" id="CHEBI:78458"/>
        <dbReference type="ChEBI" id="CHEBI:78459"/>
    </reaction>
    <physiologicalReaction direction="left-to-right" evidence="46">
        <dbReference type="Rhea" id="RHEA:41833"/>
    </physiologicalReaction>
</comment>
<dbReference type="SUPFAM" id="SSF51735">
    <property type="entry name" value="NAD(P)-binding Rossmann-fold domains"/>
    <property type="match status" value="2"/>
</dbReference>
<evidence type="ECO:0000256" key="9">
    <source>
        <dbReference type="ARBA" id="ARBA00013258"/>
    </source>
</evidence>
<comment type="catalytic activity">
    <reaction evidence="34">
        <text>(3R)-hydroxyhexadecanoyl-[ACP] = (2E)-hexadecenoyl-[ACP] + H2O</text>
        <dbReference type="Rhea" id="RHEA:41908"/>
        <dbReference type="Rhea" id="RHEA-COMP:9650"/>
        <dbReference type="Rhea" id="RHEA-COMP:9651"/>
        <dbReference type="ChEBI" id="CHEBI:15377"/>
        <dbReference type="ChEBI" id="CHEBI:78480"/>
        <dbReference type="ChEBI" id="CHEBI:78481"/>
    </reaction>
    <physiologicalReaction direction="left-to-right" evidence="34">
        <dbReference type="Rhea" id="RHEA:41909"/>
    </physiologicalReaction>
</comment>
<comment type="catalytic activity">
    <reaction evidence="57">
        <text>hexadecanoyl-[ACP] + H2O = hexadecanoate + holo-[ACP] + H(+)</text>
        <dbReference type="Rhea" id="RHEA:41932"/>
        <dbReference type="Rhea" id="RHEA-COMP:9652"/>
        <dbReference type="Rhea" id="RHEA-COMP:9685"/>
        <dbReference type="ChEBI" id="CHEBI:7896"/>
        <dbReference type="ChEBI" id="CHEBI:15377"/>
        <dbReference type="ChEBI" id="CHEBI:15378"/>
        <dbReference type="ChEBI" id="CHEBI:64479"/>
        <dbReference type="ChEBI" id="CHEBI:78483"/>
        <dbReference type="EC" id="3.1.2.14"/>
    </reaction>
    <physiologicalReaction direction="left-to-right" evidence="57">
        <dbReference type="Rhea" id="RHEA:41933"/>
    </physiologicalReaction>
</comment>
<evidence type="ECO:0000256" key="39">
    <source>
        <dbReference type="ARBA" id="ARBA00047394"/>
    </source>
</evidence>
<dbReference type="Pfam" id="PF02801">
    <property type="entry name" value="Ketoacyl-synt_C"/>
    <property type="match status" value="1"/>
</dbReference>
<comment type="catalytic activity">
    <reaction evidence="62">
        <text>3-oxododecanoyl-[ACP] + NADPH + H(+) = (3R)-hydroxydodecanoyl-[ACP] + NADP(+)</text>
        <dbReference type="Rhea" id="RHEA:41872"/>
        <dbReference type="Rhea" id="RHEA-COMP:9641"/>
        <dbReference type="Rhea" id="RHEA-COMP:9642"/>
        <dbReference type="ChEBI" id="CHEBI:15378"/>
        <dbReference type="ChEBI" id="CHEBI:57783"/>
        <dbReference type="ChEBI" id="CHEBI:58349"/>
        <dbReference type="ChEBI" id="CHEBI:78469"/>
        <dbReference type="ChEBI" id="CHEBI:78470"/>
    </reaction>
    <physiologicalReaction direction="left-to-right" evidence="62">
        <dbReference type="Rhea" id="RHEA:41873"/>
    </physiologicalReaction>
</comment>
<evidence type="ECO:0000256" key="31">
    <source>
        <dbReference type="ARBA" id="ARBA00023394"/>
    </source>
</evidence>
<feature type="region of interest" description="Disordered" evidence="70">
    <location>
        <begin position="847"/>
        <end position="874"/>
    </location>
</feature>
<comment type="catalytic activity">
    <reaction evidence="27">
        <text>(3R)-hydroxyoctanoyl-[ACP] = (2E)-octenoyl-[ACP] + H2O</text>
        <dbReference type="Rhea" id="RHEA:41844"/>
        <dbReference type="Rhea" id="RHEA-COMP:9634"/>
        <dbReference type="Rhea" id="RHEA-COMP:9635"/>
        <dbReference type="ChEBI" id="CHEBI:15377"/>
        <dbReference type="ChEBI" id="CHEBI:78461"/>
        <dbReference type="ChEBI" id="CHEBI:78462"/>
    </reaction>
    <physiologicalReaction direction="left-to-right" evidence="27">
        <dbReference type="Rhea" id="RHEA:41845"/>
    </physiologicalReaction>
</comment>
<keyword evidence="15" id="KW-0702">S-nitrosylation</keyword>
<feature type="coiled-coil region" evidence="69">
    <location>
        <begin position="48"/>
        <end position="128"/>
    </location>
</feature>
<comment type="catalytic activity">
    <reaction evidence="28">
        <text>(3R)-hydroxydodecanoyl-[ACP] = (2E)-dodecenoyl-[ACP] + H2O</text>
        <dbReference type="Rhea" id="RHEA:41876"/>
        <dbReference type="Rhea" id="RHEA-COMP:9642"/>
        <dbReference type="Rhea" id="RHEA-COMP:9643"/>
        <dbReference type="ChEBI" id="CHEBI:15377"/>
        <dbReference type="ChEBI" id="CHEBI:78470"/>
        <dbReference type="ChEBI" id="CHEBI:78472"/>
    </reaction>
    <physiologicalReaction direction="left-to-right" evidence="28">
        <dbReference type="Rhea" id="RHEA:41877"/>
    </physiologicalReaction>
</comment>
<keyword evidence="17" id="KW-0276">Fatty acid metabolism</keyword>
<evidence type="ECO:0000256" key="37">
    <source>
        <dbReference type="ARBA" id="ARBA00044883"/>
    </source>
</evidence>
<dbReference type="Proteomes" id="UP000438429">
    <property type="component" value="Unassembled WGS sequence"/>
</dbReference>
<dbReference type="Pfam" id="PF00698">
    <property type="entry name" value="Acyl_transf_1"/>
    <property type="match status" value="1"/>
</dbReference>
<evidence type="ECO:0000256" key="28">
    <source>
        <dbReference type="ARBA" id="ARBA00023351"/>
    </source>
</evidence>
<comment type="catalytic activity">
    <reaction evidence="61">
        <text>(2E)-tetradecenoyl-[ACP] + NADPH + H(+) = tetradecanoyl-[ACP] + NADP(+)</text>
        <dbReference type="Rhea" id="RHEA:41896"/>
        <dbReference type="Rhea" id="RHEA-COMP:9647"/>
        <dbReference type="Rhea" id="RHEA-COMP:9648"/>
        <dbReference type="ChEBI" id="CHEBI:15378"/>
        <dbReference type="ChEBI" id="CHEBI:57783"/>
        <dbReference type="ChEBI" id="CHEBI:58349"/>
        <dbReference type="ChEBI" id="CHEBI:78475"/>
        <dbReference type="ChEBI" id="CHEBI:78477"/>
    </reaction>
    <physiologicalReaction direction="left-to-right" evidence="61">
        <dbReference type="Rhea" id="RHEA:41897"/>
    </physiologicalReaction>
</comment>
<keyword evidence="20" id="KW-0007">Acetylation</keyword>
<dbReference type="GO" id="GO:0031177">
    <property type="term" value="F:phosphopantetheine binding"/>
    <property type="evidence" value="ECO:0007669"/>
    <property type="project" value="InterPro"/>
</dbReference>
<dbReference type="InterPro" id="IPR029058">
    <property type="entry name" value="AB_hydrolase_fold"/>
</dbReference>
<dbReference type="Gene3D" id="3.30.70.3290">
    <property type="match status" value="1"/>
</dbReference>
<reference evidence="74 75" key="1">
    <citation type="submission" date="2019-06" db="EMBL/GenBank/DDBJ databases">
        <title>Draft genomes of female and male turbot (Scophthalmus maximus).</title>
        <authorList>
            <person name="Xu H."/>
            <person name="Xu X.-W."/>
            <person name="Shao C."/>
            <person name="Chen S."/>
        </authorList>
    </citation>
    <scope>NUCLEOTIDE SEQUENCE [LARGE SCALE GENOMIC DNA]</scope>
    <source>
        <strain evidence="74">Ysfricsl-2016a</strain>
        <tissue evidence="74">Blood</tissue>
    </source>
</reference>
<comment type="catalytic activity">
    <reaction evidence="53">
        <text>a fatty acyl-[ACP] + malonyl-[ACP] + H(+) = a 3-oxoacyl-[ACP] + holo-[ACP] + CO2</text>
        <dbReference type="Rhea" id="RHEA:22836"/>
        <dbReference type="Rhea" id="RHEA-COMP:9623"/>
        <dbReference type="Rhea" id="RHEA-COMP:9685"/>
        <dbReference type="Rhea" id="RHEA-COMP:9916"/>
        <dbReference type="Rhea" id="RHEA-COMP:14125"/>
        <dbReference type="ChEBI" id="CHEBI:15378"/>
        <dbReference type="ChEBI" id="CHEBI:16526"/>
        <dbReference type="ChEBI" id="CHEBI:64479"/>
        <dbReference type="ChEBI" id="CHEBI:78449"/>
        <dbReference type="ChEBI" id="CHEBI:78776"/>
        <dbReference type="ChEBI" id="CHEBI:138651"/>
        <dbReference type="EC" id="2.3.1.41"/>
    </reaction>
    <physiologicalReaction direction="left-to-right" evidence="53">
        <dbReference type="Rhea" id="RHEA:22837"/>
    </physiologicalReaction>
</comment>
<evidence type="ECO:0000313" key="74">
    <source>
        <dbReference type="EMBL" id="KAF0024973.1"/>
    </source>
</evidence>
<dbReference type="InterPro" id="IPR013968">
    <property type="entry name" value="PKS_KR"/>
</dbReference>
<dbReference type="InterPro" id="IPR029063">
    <property type="entry name" value="SAM-dependent_MTases_sf"/>
</dbReference>
<dbReference type="Pfam" id="PF21149">
    <property type="entry name" value="FAS_pseudo-KR"/>
    <property type="match status" value="1"/>
</dbReference>
<evidence type="ECO:0000256" key="8">
    <source>
        <dbReference type="ARBA" id="ARBA00013256"/>
    </source>
</evidence>
<evidence type="ECO:0000256" key="25">
    <source>
        <dbReference type="ARBA" id="ARBA00023239"/>
    </source>
</evidence>
<evidence type="ECO:0000256" key="16">
    <source>
        <dbReference type="ARBA" id="ARBA00022801"/>
    </source>
</evidence>
<name>A0A6A4RSI0_SCOMX</name>
<evidence type="ECO:0000256" key="15">
    <source>
        <dbReference type="ARBA" id="ARBA00022799"/>
    </source>
</evidence>
<comment type="catalytic activity">
    <reaction evidence="29">
        <text>(3R)-hydroxyhexanoyl-[ACP] = (2E)-hexenoyl-[ACP] + H2O</text>
        <dbReference type="Rhea" id="RHEA:41828"/>
        <dbReference type="Rhea" id="RHEA-COMP:9630"/>
        <dbReference type="Rhea" id="RHEA-COMP:9631"/>
        <dbReference type="ChEBI" id="CHEBI:15377"/>
        <dbReference type="ChEBI" id="CHEBI:78457"/>
        <dbReference type="ChEBI" id="CHEBI:78458"/>
    </reaction>
    <physiologicalReaction direction="left-to-right" evidence="29">
        <dbReference type="Rhea" id="RHEA:41829"/>
    </physiologicalReaction>
</comment>
<evidence type="ECO:0000256" key="49">
    <source>
        <dbReference type="ARBA" id="ARBA00048051"/>
    </source>
</evidence>
<dbReference type="SMART" id="SM00823">
    <property type="entry name" value="PKS_PP"/>
    <property type="match status" value="1"/>
</dbReference>
<dbReference type="InterPro" id="IPR016039">
    <property type="entry name" value="Thiolase-like"/>
</dbReference>
<evidence type="ECO:0000256" key="56">
    <source>
        <dbReference type="ARBA" id="ARBA00048691"/>
    </source>
</evidence>
<comment type="catalytic activity">
    <reaction evidence="33">
        <text>(3R)-hydroxyoctadecanoyl-[ACP] = (2E)-octadecenoyl-[ACP] + H2O</text>
        <dbReference type="Rhea" id="RHEA:41924"/>
        <dbReference type="Rhea" id="RHEA-COMP:9654"/>
        <dbReference type="Rhea" id="RHEA-COMP:9655"/>
        <dbReference type="ChEBI" id="CHEBI:15377"/>
        <dbReference type="ChEBI" id="CHEBI:78488"/>
        <dbReference type="ChEBI" id="CHEBI:78489"/>
    </reaction>
    <physiologicalReaction direction="left-to-right" evidence="33">
        <dbReference type="Rhea" id="RHEA:41925"/>
    </physiologicalReaction>
</comment>
<dbReference type="GO" id="GO:0141148">
    <property type="term" value="F:enoyl-[acyl-carrier-protein] reductase (NADPH) activity"/>
    <property type="evidence" value="ECO:0007669"/>
    <property type="project" value="UniProtKB-EC"/>
</dbReference>
<evidence type="ECO:0000256" key="47">
    <source>
        <dbReference type="ARBA" id="ARBA00047953"/>
    </source>
</evidence>
<dbReference type="PROSITE" id="PS52004">
    <property type="entry name" value="KS3_2"/>
    <property type="match status" value="1"/>
</dbReference>
<dbReference type="GO" id="GO:0004313">
    <property type="term" value="F:[acyl-carrier-protein] S-acetyltransferase activity"/>
    <property type="evidence" value="ECO:0007669"/>
    <property type="project" value="UniProtKB-EC"/>
</dbReference>
<dbReference type="EC" id="2.3.1.85" evidence="4"/>
<comment type="catalytic activity">
    <reaction evidence="52">
        <text>(2E)-octenoyl-[ACP] + NADPH + H(+) = octanoyl-[ACP] + NADP(+)</text>
        <dbReference type="Rhea" id="RHEA:41848"/>
        <dbReference type="Rhea" id="RHEA-COMP:9635"/>
        <dbReference type="Rhea" id="RHEA-COMP:9636"/>
        <dbReference type="ChEBI" id="CHEBI:15378"/>
        <dbReference type="ChEBI" id="CHEBI:57783"/>
        <dbReference type="ChEBI" id="CHEBI:58349"/>
        <dbReference type="ChEBI" id="CHEBI:78462"/>
        <dbReference type="ChEBI" id="CHEBI:78463"/>
    </reaction>
    <physiologicalReaction direction="left-to-right" evidence="52">
        <dbReference type="Rhea" id="RHEA:41849"/>
    </physiologicalReaction>
</comment>
<dbReference type="CDD" id="cd08954">
    <property type="entry name" value="KR_1_FAS_SDR_x"/>
    <property type="match status" value="1"/>
</dbReference>
<comment type="catalytic activity">
    <reaction evidence="67">
        <text>octanoyl-[ACP] + malonyl-[ACP] + H(+) = 3-oxodecanoyl-[ACP] + holo-[ACP] + CO2</text>
        <dbReference type="Rhea" id="RHEA:41852"/>
        <dbReference type="Rhea" id="RHEA-COMP:9623"/>
        <dbReference type="Rhea" id="RHEA-COMP:9636"/>
        <dbReference type="Rhea" id="RHEA-COMP:9637"/>
        <dbReference type="Rhea" id="RHEA-COMP:9685"/>
        <dbReference type="ChEBI" id="CHEBI:15378"/>
        <dbReference type="ChEBI" id="CHEBI:16526"/>
        <dbReference type="ChEBI" id="CHEBI:64479"/>
        <dbReference type="ChEBI" id="CHEBI:78449"/>
        <dbReference type="ChEBI" id="CHEBI:78463"/>
        <dbReference type="ChEBI" id="CHEBI:78464"/>
    </reaction>
    <physiologicalReaction direction="left-to-right" evidence="67">
        <dbReference type="Rhea" id="RHEA:41853"/>
    </physiologicalReaction>
</comment>
<evidence type="ECO:0000256" key="44">
    <source>
        <dbReference type="ARBA" id="ARBA00047578"/>
    </source>
</evidence>
<comment type="catalytic activity">
    <reaction evidence="39">
        <text>hexanoyl-[ACP] + malonyl-[ACP] + H(+) = 3-oxooctanoyl-[ACP] + holo-[ACP] + CO2</text>
        <dbReference type="Rhea" id="RHEA:41836"/>
        <dbReference type="Rhea" id="RHEA-COMP:9623"/>
        <dbReference type="Rhea" id="RHEA-COMP:9632"/>
        <dbReference type="Rhea" id="RHEA-COMP:9633"/>
        <dbReference type="Rhea" id="RHEA-COMP:9685"/>
        <dbReference type="ChEBI" id="CHEBI:15378"/>
        <dbReference type="ChEBI" id="CHEBI:16526"/>
        <dbReference type="ChEBI" id="CHEBI:64479"/>
        <dbReference type="ChEBI" id="CHEBI:78449"/>
        <dbReference type="ChEBI" id="CHEBI:78459"/>
        <dbReference type="ChEBI" id="CHEBI:78460"/>
    </reaction>
    <physiologicalReaction direction="left-to-right" evidence="39">
        <dbReference type="Rhea" id="RHEA:41837"/>
    </physiologicalReaction>
</comment>
<evidence type="ECO:0000256" key="18">
    <source>
        <dbReference type="ARBA" id="ARBA00022857"/>
    </source>
</evidence>
<dbReference type="PROSITE" id="PS00606">
    <property type="entry name" value="KS3_1"/>
    <property type="match status" value="1"/>
</dbReference>
<dbReference type="FunFam" id="1.10.1200.10:FF:000013">
    <property type="entry name" value="Fatty acid synthase"/>
    <property type="match status" value="1"/>
</dbReference>
<dbReference type="InterPro" id="IPR001031">
    <property type="entry name" value="Thioesterase"/>
</dbReference>
<evidence type="ECO:0000256" key="55">
    <source>
        <dbReference type="ARBA" id="ARBA00048650"/>
    </source>
</evidence>
<comment type="catalytic activity">
    <reaction evidence="58">
        <text>3-oxotetradecanoyl-[ACP] + NADPH + H(+) = (3R)-hydroxytetradecanoyl-[ACP] + NADP(+)</text>
        <dbReference type="Rhea" id="RHEA:41888"/>
        <dbReference type="Rhea" id="RHEA-COMP:9645"/>
        <dbReference type="Rhea" id="RHEA-COMP:9646"/>
        <dbReference type="ChEBI" id="CHEBI:15378"/>
        <dbReference type="ChEBI" id="CHEBI:57783"/>
        <dbReference type="ChEBI" id="CHEBI:58349"/>
        <dbReference type="ChEBI" id="CHEBI:78473"/>
        <dbReference type="ChEBI" id="CHEBI:78474"/>
    </reaction>
    <physiologicalReaction direction="left-to-right" evidence="58">
        <dbReference type="Rhea" id="RHEA:41889"/>
    </physiologicalReaction>
</comment>
<evidence type="ECO:0000256" key="26">
    <source>
        <dbReference type="ARBA" id="ARBA00023268"/>
    </source>
</evidence>
<comment type="catalytic activity">
    <reaction evidence="32">
        <text>(3R)-hydroxytetradecanoyl-[ACP] = (2E)-tetradecenoyl-[ACP] + H2O</text>
        <dbReference type="Rhea" id="RHEA:41892"/>
        <dbReference type="Rhea" id="RHEA-COMP:9646"/>
        <dbReference type="Rhea" id="RHEA-COMP:9647"/>
        <dbReference type="ChEBI" id="CHEBI:15377"/>
        <dbReference type="ChEBI" id="CHEBI:78474"/>
        <dbReference type="ChEBI" id="CHEBI:78475"/>
    </reaction>
    <physiologicalReaction direction="left-to-right" evidence="32">
        <dbReference type="Rhea" id="RHEA:41893"/>
    </physiologicalReaction>
</comment>
<comment type="catalytic activity">
    <reaction evidence="54">
        <text>3-oxohexanoyl-[ACP] + NADPH + H(+) = (3R)-hydroxyhexanoyl-[ACP] + NADP(+)</text>
        <dbReference type="Rhea" id="RHEA:41824"/>
        <dbReference type="Rhea" id="RHEA-COMP:9629"/>
        <dbReference type="Rhea" id="RHEA-COMP:9630"/>
        <dbReference type="ChEBI" id="CHEBI:15378"/>
        <dbReference type="ChEBI" id="CHEBI:57783"/>
        <dbReference type="ChEBI" id="CHEBI:58349"/>
        <dbReference type="ChEBI" id="CHEBI:78456"/>
        <dbReference type="ChEBI" id="CHEBI:78457"/>
    </reaction>
    <physiologicalReaction direction="left-to-right" evidence="54">
        <dbReference type="Rhea" id="RHEA:41825"/>
    </physiologicalReaction>
</comment>
<evidence type="ECO:0000256" key="21">
    <source>
        <dbReference type="ARBA" id="ARBA00023002"/>
    </source>
</evidence>
<evidence type="ECO:0000256" key="3">
    <source>
        <dbReference type="ARBA" id="ARBA00012480"/>
    </source>
</evidence>
<protein>
    <recommendedName>
        <fullName evidence="10">Fatty acid synthase</fullName>
        <ecNumber evidence="5">1.1.1.100</ecNumber>
        <ecNumber evidence="2">1.3.1.39</ecNumber>
        <ecNumber evidence="8">2.3.1.38</ecNumber>
        <ecNumber evidence="9">2.3.1.39</ecNumber>
        <ecNumber evidence="7">2.3.1.41</ecNumber>
        <ecNumber evidence="4">2.3.1.85</ecNumber>
        <ecNumber evidence="3">3.1.2.14</ecNumber>
        <ecNumber evidence="6">4.2.1.59</ecNumber>
    </recommendedName>
</protein>
<dbReference type="Pfam" id="PF08659">
    <property type="entry name" value="KR"/>
    <property type="match status" value="1"/>
</dbReference>
<feature type="region of interest" description="N-terminal hotdog fold" evidence="68">
    <location>
        <begin position="1717"/>
        <end position="1838"/>
    </location>
</feature>
<dbReference type="EC" id="2.3.1.41" evidence="7"/>
<evidence type="ECO:0000256" key="34">
    <source>
        <dbReference type="ARBA" id="ARBA00023401"/>
    </source>
</evidence>
<evidence type="ECO:0000256" key="60">
    <source>
        <dbReference type="ARBA" id="ARBA00049109"/>
    </source>
</evidence>
<feature type="domain" description="Carrier" evidence="71">
    <location>
        <begin position="2898"/>
        <end position="2978"/>
    </location>
</feature>
<dbReference type="SUPFAM" id="SSF50129">
    <property type="entry name" value="GroES-like"/>
    <property type="match status" value="1"/>
</dbReference>
<comment type="catalytic activity">
    <reaction evidence="59">
        <text>(2E)-octadecenoyl-[ACP] + NADPH + H(+) = octadecanoyl-[ACP] + NADP(+)</text>
        <dbReference type="Rhea" id="RHEA:41928"/>
        <dbReference type="Rhea" id="RHEA-COMP:9655"/>
        <dbReference type="Rhea" id="RHEA-COMP:9656"/>
        <dbReference type="ChEBI" id="CHEBI:15378"/>
        <dbReference type="ChEBI" id="CHEBI:57783"/>
        <dbReference type="ChEBI" id="CHEBI:58349"/>
        <dbReference type="ChEBI" id="CHEBI:78489"/>
        <dbReference type="ChEBI" id="CHEBI:78495"/>
    </reaction>
    <physiologicalReaction direction="left-to-right" evidence="59">
        <dbReference type="Rhea" id="RHEA:41929"/>
    </physiologicalReaction>
</comment>
<dbReference type="PANTHER" id="PTHR43775">
    <property type="entry name" value="FATTY ACID SYNTHASE"/>
    <property type="match status" value="1"/>
</dbReference>
<comment type="catalytic activity">
    <reaction evidence="51">
        <text>tetradecanoyl-[ACP] + H2O = tetradecanoate + holo-[ACP] + H(+)</text>
        <dbReference type="Rhea" id="RHEA:30123"/>
        <dbReference type="Rhea" id="RHEA-COMP:9648"/>
        <dbReference type="Rhea" id="RHEA-COMP:9685"/>
        <dbReference type="ChEBI" id="CHEBI:15377"/>
        <dbReference type="ChEBI" id="CHEBI:15378"/>
        <dbReference type="ChEBI" id="CHEBI:30807"/>
        <dbReference type="ChEBI" id="CHEBI:64479"/>
        <dbReference type="ChEBI" id="CHEBI:78477"/>
        <dbReference type="EC" id="3.1.2.14"/>
    </reaction>
    <physiologicalReaction direction="left-to-right" evidence="51">
        <dbReference type="Rhea" id="RHEA:30124"/>
    </physiologicalReaction>
</comment>
<dbReference type="InterPro" id="IPR020806">
    <property type="entry name" value="PKS_PP-bd"/>
</dbReference>
<feature type="compositionally biased region" description="Low complexity" evidence="70">
    <location>
        <begin position="573"/>
        <end position="584"/>
    </location>
</feature>
<evidence type="ECO:0000256" key="48">
    <source>
        <dbReference type="ARBA" id="ARBA00047961"/>
    </source>
</evidence>
<dbReference type="InterPro" id="IPR020841">
    <property type="entry name" value="PKS_Beta-ketoAc_synthase_dom"/>
</dbReference>
<dbReference type="Pfam" id="PF00109">
    <property type="entry name" value="ketoacyl-synt"/>
    <property type="match status" value="1"/>
</dbReference>
<evidence type="ECO:0000256" key="66">
    <source>
        <dbReference type="ARBA" id="ARBA00049521"/>
    </source>
</evidence>
<comment type="catalytic activity">
    <reaction evidence="37">
        <text>acetyl-CoA + n malonyl-CoA + 2n NADPH + 2n H(+) = a long-chain fatty acid + (n+1) CoA + n CO2 + 2n NADP(+).</text>
        <dbReference type="EC" id="2.3.1.85"/>
    </reaction>
</comment>
<comment type="catalytic activity">
    <reaction evidence="65">
        <text>butanoyl-[ACP] + malonyl-[ACP] + H(+) = 3-oxohexanoyl-[ACP] + holo-[ACP] + CO2</text>
        <dbReference type="Rhea" id="RHEA:41820"/>
        <dbReference type="Rhea" id="RHEA-COMP:9623"/>
        <dbReference type="Rhea" id="RHEA-COMP:9628"/>
        <dbReference type="Rhea" id="RHEA-COMP:9629"/>
        <dbReference type="Rhea" id="RHEA-COMP:9685"/>
        <dbReference type="ChEBI" id="CHEBI:15378"/>
        <dbReference type="ChEBI" id="CHEBI:16526"/>
        <dbReference type="ChEBI" id="CHEBI:64479"/>
        <dbReference type="ChEBI" id="CHEBI:78449"/>
        <dbReference type="ChEBI" id="CHEBI:78454"/>
        <dbReference type="ChEBI" id="CHEBI:78456"/>
    </reaction>
    <physiologicalReaction direction="left-to-right" evidence="65">
        <dbReference type="Rhea" id="RHEA:41821"/>
    </physiologicalReaction>
</comment>
<evidence type="ECO:0000256" key="7">
    <source>
        <dbReference type="ARBA" id="ARBA00013191"/>
    </source>
</evidence>
<feature type="region of interest" description="Disordered" evidence="70">
    <location>
        <begin position="573"/>
        <end position="607"/>
    </location>
</feature>
<dbReference type="Gene3D" id="1.10.1200.10">
    <property type="entry name" value="ACP-like"/>
    <property type="match status" value="1"/>
</dbReference>
<comment type="catalytic activity">
    <reaction evidence="60">
        <text>decanoyl-[ACP] + malonyl-[ACP] + H(+) = 3-oxododecanoyl-[ACP] + holo-[ACP] + CO2</text>
        <dbReference type="Rhea" id="RHEA:41868"/>
        <dbReference type="Rhea" id="RHEA-COMP:9623"/>
        <dbReference type="Rhea" id="RHEA-COMP:9640"/>
        <dbReference type="Rhea" id="RHEA-COMP:9641"/>
        <dbReference type="Rhea" id="RHEA-COMP:9685"/>
        <dbReference type="ChEBI" id="CHEBI:15378"/>
        <dbReference type="ChEBI" id="CHEBI:16526"/>
        <dbReference type="ChEBI" id="CHEBI:64479"/>
        <dbReference type="ChEBI" id="CHEBI:78449"/>
        <dbReference type="ChEBI" id="CHEBI:78468"/>
        <dbReference type="ChEBI" id="CHEBI:78469"/>
    </reaction>
    <physiologicalReaction direction="left-to-right" evidence="60">
        <dbReference type="Rhea" id="RHEA:41869"/>
    </physiologicalReaction>
</comment>
<dbReference type="SUPFAM" id="SSF52151">
    <property type="entry name" value="FabD/lysophospholipase-like"/>
    <property type="match status" value="1"/>
</dbReference>
<comment type="catalytic activity">
    <reaction evidence="41">
        <text>3-oxodecanoyl-[ACP] + NADPH + H(+) = (3R)-hydroxydecanoyl-[ACP] + NADP(+)</text>
        <dbReference type="Rhea" id="RHEA:41856"/>
        <dbReference type="Rhea" id="RHEA-COMP:9637"/>
        <dbReference type="Rhea" id="RHEA-COMP:9638"/>
        <dbReference type="ChEBI" id="CHEBI:15378"/>
        <dbReference type="ChEBI" id="CHEBI:57783"/>
        <dbReference type="ChEBI" id="CHEBI:58349"/>
        <dbReference type="ChEBI" id="CHEBI:78464"/>
        <dbReference type="ChEBI" id="CHEBI:78466"/>
    </reaction>
    <physiologicalReaction direction="left-to-right" evidence="41">
        <dbReference type="Rhea" id="RHEA:41857"/>
    </physiologicalReaction>
</comment>
<dbReference type="SUPFAM" id="SSF47336">
    <property type="entry name" value="ACP-like"/>
    <property type="match status" value="1"/>
</dbReference>
<keyword evidence="16" id="KW-0378">Hydrolase</keyword>
<comment type="catalytic activity">
    <reaction evidence="66">
        <text>(2E)-decenoyl-[ACP] + NADPH + H(+) = decanoyl-[ACP] + NADP(+)</text>
        <dbReference type="Rhea" id="RHEA:41864"/>
        <dbReference type="Rhea" id="RHEA-COMP:9639"/>
        <dbReference type="Rhea" id="RHEA-COMP:9640"/>
        <dbReference type="ChEBI" id="CHEBI:15378"/>
        <dbReference type="ChEBI" id="CHEBI:57783"/>
        <dbReference type="ChEBI" id="CHEBI:58349"/>
        <dbReference type="ChEBI" id="CHEBI:78467"/>
        <dbReference type="ChEBI" id="CHEBI:78468"/>
    </reaction>
    <physiologicalReaction direction="left-to-right" evidence="66">
        <dbReference type="Rhea" id="RHEA:41865"/>
    </physiologicalReaction>
</comment>
<dbReference type="EC" id="3.1.2.14" evidence="3"/>
<dbReference type="Gene3D" id="3.10.129.110">
    <property type="entry name" value="Polyketide synthase dehydratase"/>
    <property type="match status" value="1"/>
</dbReference>
<evidence type="ECO:0000256" key="52">
    <source>
        <dbReference type="ARBA" id="ARBA00048420"/>
    </source>
</evidence>
<comment type="catalytic activity">
    <reaction evidence="50">
        <text>(2E)-dodecenoyl-[ACP] + NADPH + H(+) = dodecanoyl-[ACP] + NADP(+)</text>
        <dbReference type="Rhea" id="RHEA:41880"/>
        <dbReference type="Rhea" id="RHEA-COMP:9643"/>
        <dbReference type="Rhea" id="RHEA-COMP:9644"/>
        <dbReference type="ChEBI" id="CHEBI:15378"/>
        <dbReference type="ChEBI" id="CHEBI:57783"/>
        <dbReference type="ChEBI" id="CHEBI:58349"/>
        <dbReference type="ChEBI" id="CHEBI:65264"/>
        <dbReference type="ChEBI" id="CHEBI:78472"/>
    </reaction>
    <physiologicalReaction direction="left-to-right" evidence="50">
        <dbReference type="Rhea" id="RHEA:41881"/>
    </physiologicalReaction>
</comment>
<dbReference type="PROSITE" id="PS50075">
    <property type="entry name" value="CARRIER"/>
    <property type="match status" value="1"/>
</dbReference>
<keyword evidence="13" id="KW-0597">Phosphoprotein</keyword>
<dbReference type="GO" id="GO:0004312">
    <property type="term" value="F:fatty acid synthase activity"/>
    <property type="evidence" value="ECO:0007669"/>
    <property type="project" value="UniProtKB-EC"/>
</dbReference>
<feature type="coiled-coil region" evidence="69">
    <location>
        <begin position="479"/>
        <end position="564"/>
    </location>
</feature>
<evidence type="ECO:0000256" key="41">
    <source>
        <dbReference type="ARBA" id="ARBA00047440"/>
    </source>
</evidence>
<comment type="catalytic activity">
    <reaction evidence="56">
        <text>holo-[ACP] + acetyl-CoA = acetyl-[ACP] + CoA</text>
        <dbReference type="Rhea" id="RHEA:41788"/>
        <dbReference type="Rhea" id="RHEA-COMP:9621"/>
        <dbReference type="Rhea" id="RHEA-COMP:9685"/>
        <dbReference type="ChEBI" id="CHEBI:57287"/>
        <dbReference type="ChEBI" id="CHEBI:57288"/>
        <dbReference type="ChEBI" id="CHEBI:64479"/>
        <dbReference type="ChEBI" id="CHEBI:78446"/>
        <dbReference type="EC" id="2.3.1.38"/>
    </reaction>
    <physiologicalReaction direction="left-to-right" evidence="56">
        <dbReference type="Rhea" id="RHEA:41789"/>
    </physiologicalReaction>
</comment>
<keyword evidence="14" id="KW-0808">Transferase</keyword>
<evidence type="ECO:0000313" key="75">
    <source>
        <dbReference type="Proteomes" id="UP000438429"/>
    </source>
</evidence>
<evidence type="ECO:0000256" key="53">
    <source>
        <dbReference type="ARBA" id="ARBA00048506"/>
    </source>
</evidence>
<comment type="catalytic activity">
    <reaction evidence="45">
        <text>(2E)-hexadecenoyl-[ACP] + NADPH + H(+) = hexadecanoyl-[ACP] + NADP(+)</text>
        <dbReference type="Rhea" id="RHEA:41912"/>
        <dbReference type="Rhea" id="RHEA-COMP:9651"/>
        <dbReference type="Rhea" id="RHEA-COMP:9652"/>
        <dbReference type="ChEBI" id="CHEBI:15378"/>
        <dbReference type="ChEBI" id="CHEBI:57783"/>
        <dbReference type="ChEBI" id="CHEBI:58349"/>
        <dbReference type="ChEBI" id="CHEBI:78481"/>
        <dbReference type="ChEBI" id="CHEBI:78483"/>
    </reaction>
    <physiologicalReaction direction="left-to-right" evidence="45">
        <dbReference type="Rhea" id="RHEA:41913"/>
    </physiologicalReaction>
</comment>
<dbReference type="Gene3D" id="3.40.50.720">
    <property type="entry name" value="NAD(P)-binding Rossmann-like Domain"/>
    <property type="match status" value="2"/>
</dbReference>
<evidence type="ECO:0000256" key="11">
    <source>
        <dbReference type="ARBA" id="ARBA00022450"/>
    </source>
</evidence>
<keyword evidence="24" id="KW-0275">Fatty acid biosynthesis</keyword>
<comment type="caution">
    <text evidence="74">The sequence shown here is derived from an EMBL/GenBank/DDBJ whole genome shotgun (WGS) entry which is preliminary data.</text>
</comment>
<evidence type="ECO:0000256" key="46">
    <source>
        <dbReference type="ARBA" id="ARBA00047897"/>
    </source>
</evidence>
<dbReference type="SUPFAM" id="SSF53474">
    <property type="entry name" value="alpha/beta-Hydrolases"/>
    <property type="match status" value="1"/>
</dbReference>
<dbReference type="GO" id="GO:0019171">
    <property type="term" value="F:(3R)-hydroxyacyl-[acyl-carrier-protein] dehydratase activity"/>
    <property type="evidence" value="ECO:0007669"/>
    <property type="project" value="UniProtKB-EC"/>
</dbReference>
<keyword evidence="22" id="KW-0520">NAD</keyword>